<keyword evidence="3 17" id="KW-0812">Transmembrane</keyword>
<feature type="domain" description="Neurotransmitter-gated ion-channel transmembrane" evidence="19">
    <location>
        <begin position="224"/>
        <end position="290"/>
    </location>
</feature>
<comment type="subcellular location">
    <subcellularLocation>
        <location evidence="15">Postsynaptic cell membrane</location>
        <topology evidence="15">Multi-pass membrane protein</topology>
    </subcellularLocation>
</comment>
<evidence type="ECO:0000256" key="3">
    <source>
        <dbReference type="ARBA" id="ARBA00022692"/>
    </source>
</evidence>
<reference evidence="20" key="3">
    <citation type="submission" date="2025-09" db="UniProtKB">
        <authorList>
            <consortium name="Ensembl"/>
        </authorList>
    </citation>
    <scope>IDENTIFICATION</scope>
    <source>
        <strain evidence="20">Glennie</strain>
    </source>
</reference>
<keyword evidence="1 17" id="KW-0813">Transport</keyword>
<dbReference type="Gene3D" id="1.20.58.390">
    <property type="entry name" value="Neurotransmitter-gated ion-channel transmembrane domain"/>
    <property type="match status" value="1"/>
</dbReference>
<evidence type="ECO:0000259" key="19">
    <source>
        <dbReference type="Pfam" id="PF02932"/>
    </source>
</evidence>
<evidence type="ECO:0000256" key="6">
    <source>
        <dbReference type="ARBA" id="ARBA00023018"/>
    </source>
</evidence>
<keyword evidence="7 17" id="KW-0406">Ion transport</keyword>
<dbReference type="Pfam" id="PF02931">
    <property type="entry name" value="Neur_chan_LBD"/>
    <property type="match status" value="1"/>
</dbReference>
<dbReference type="PRINTS" id="PR00252">
    <property type="entry name" value="NRIONCHANNEL"/>
</dbReference>
<dbReference type="OMA" id="PREEMVY"/>
<dbReference type="InParanoid" id="F7CKV8"/>
<organism evidence="20 21">
    <name type="scientific">Ornithorhynchus anatinus</name>
    <name type="common">Duckbill platypus</name>
    <dbReference type="NCBI Taxonomy" id="9258"/>
    <lineage>
        <taxon>Eukaryota</taxon>
        <taxon>Metazoa</taxon>
        <taxon>Chordata</taxon>
        <taxon>Craniata</taxon>
        <taxon>Vertebrata</taxon>
        <taxon>Euteleostomi</taxon>
        <taxon>Mammalia</taxon>
        <taxon>Monotremata</taxon>
        <taxon>Ornithorhynchidae</taxon>
        <taxon>Ornithorhynchus</taxon>
    </lineage>
</organism>
<evidence type="ECO:0000256" key="14">
    <source>
        <dbReference type="ARBA" id="ARBA00023303"/>
    </source>
</evidence>
<keyword evidence="4" id="KW-0732">Signal</keyword>
<dbReference type="GO" id="GO:0098794">
    <property type="term" value="C:postsynapse"/>
    <property type="evidence" value="ECO:0000318"/>
    <property type="project" value="GO_Central"/>
</dbReference>
<dbReference type="GO" id="GO:0004890">
    <property type="term" value="F:GABA-A receptor activity"/>
    <property type="evidence" value="ECO:0007669"/>
    <property type="project" value="InterPro"/>
</dbReference>
<evidence type="ECO:0000259" key="18">
    <source>
        <dbReference type="Pfam" id="PF02931"/>
    </source>
</evidence>
<dbReference type="Gene3D" id="2.70.170.10">
    <property type="entry name" value="Neurotransmitter-gated ion-channel ligand-binding domain"/>
    <property type="match status" value="1"/>
</dbReference>
<keyword evidence="8 17" id="KW-0472">Membrane</keyword>
<reference evidence="20 21" key="1">
    <citation type="journal article" date="2008" name="Nature">
        <title>Genome analysis of the platypus reveals unique signatures of evolution.</title>
        <authorList>
            <person name="Warren W.C."/>
            <person name="Hillier L.W."/>
            <person name="Marshall Graves J.A."/>
            <person name="Birney E."/>
            <person name="Ponting C.P."/>
            <person name="Grutzner F."/>
            <person name="Belov K."/>
            <person name="Miller W."/>
            <person name="Clarke L."/>
            <person name="Chinwalla A.T."/>
            <person name="Yang S.P."/>
            <person name="Heger A."/>
            <person name="Locke D.P."/>
            <person name="Miethke P."/>
            <person name="Waters P.D."/>
            <person name="Veyrunes F."/>
            <person name="Fulton L."/>
            <person name="Fulton B."/>
            <person name="Graves T."/>
            <person name="Wallis J."/>
            <person name="Puente X.S."/>
            <person name="Lopez-Otin C."/>
            <person name="Ordonez G.R."/>
            <person name="Eichler E.E."/>
            <person name="Chen L."/>
            <person name="Cheng Z."/>
            <person name="Deakin J.E."/>
            <person name="Alsop A."/>
            <person name="Thompson K."/>
            <person name="Kirby P."/>
            <person name="Papenfuss A.T."/>
            <person name="Wakefield M.J."/>
            <person name="Olender T."/>
            <person name="Lancet D."/>
            <person name="Huttley G.A."/>
            <person name="Smit A.F."/>
            <person name="Pask A."/>
            <person name="Temple-Smith P."/>
            <person name="Batzer M.A."/>
            <person name="Walker J.A."/>
            <person name="Konkel M.K."/>
            <person name="Harris R.S."/>
            <person name="Whittington C.M."/>
            <person name="Wong E.S."/>
            <person name="Gemmell N.J."/>
            <person name="Buschiazzo E."/>
            <person name="Vargas Jentzsch I.M."/>
            <person name="Merkel A."/>
            <person name="Schmitz J."/>
            <person name="Zemann A."/>
            <person name="Churakov G."/>
            <person name="Kriegs J.O."/>
            <person name="Brosius J."/>
            <person name="Murchison E.P."/>
            <person name="Sachidanandam R."/>
            <person name="Smith C."/>
            <person name="Hannon G.J."/>
            <person name="Tsend-Ayush E."/>
            <person name="McMillan D."/>
            <person name="Attenborough R."/>
            <person name="Rens W."/>
            <person name="Ferguson-Smith M."/>
            <person name="Lefevre C.M."/>
            <person name="Sharp J.A."/>
            <person name="Nicholas K.R."/>
            <person name="Ray D.A."/>
            <person name="Kube M."/>
            <person name="Reinhardt R."/>
            <person name="Pringle T.H."/>
            <person name="Taylor J."/>
            <person name="Jones R.C."/>
            <person name="Nixon B."/>
            <person name="Dacheux J.L."/>
            <person name="Niwa H."/>
            <person name="Sekita Y."/>
            <person name="Huang X."/>
            <person name="Stark A."/>
            <person name="Kheradpour P."/>
            <person name="Kellis M."/>
            <person name="Flicek P."/>
            <person name="Chen Y."/>
            <person name="Webber C."/>
            <person name="Hardison R."/>
            <person name="Nelson J."/>
            <person name="Hallsworth-Pepin K."/>
            <person name="Delehaunty K."/>
            <person name="Markovic C."/>
            <person name="Minx P."/>
            <person name="Feng Y."/>
            <person name="Kremitzki C."/>
            <person name="Mitreva M."/>
            <person name="Glasscock J."/>
            <person name="Wylie T."/>
            <person name="Wohldmann P."/>
            <person name="Thiru P."/>
            <person name="Nhan M.N."/>
            <person name="Pohl C.S."/>
            <person name="Smith S.M."/>
            <person name="Hou S."/>
            <person name="Nefedov M."/>
            <person name="de Jong P.J."/>
            <person name="Renfree M.B."/>
            <person name="Mardis E.R."/>
            <person name="Wilson R.K."/>
        </authorList>
    </citation>
    <scope>NUCLEOTIDE SEQUENCE [LARGE SCALE GENOMIC DNA]</scope>
    <source>
        <strain evidence="20 21">Glennie</strain>
    </source>
</reference>
<evidence type="ECO:0000313" key="21">
    <source>
        <dbReference type="Proteomes" id="UP000002279"/>
    </source>
</evidence>
<dbReference type="PROSITE" id="PS00236">
    <property type="entry name" value="NEUROTR_ION_CHANNEL"/>
    <property type="match status" value="1"/>
</dbReference>
<dbReference type="GO" id="GO:0032590">
    <property type="term" value="C:dendrite membrane"/>
    <property type="evidence" value="ECO:0000318"/>
    <property type="project" value="GO_Central"/>
</dbReference>
<dbReference type="Bgee" id="ENSOANG00000005813">
    <property type="expression patterns" value="Expressed in liver and 5 other cell types or tissues"/>
</dbReference>
<dbReference type="InterPro" id="IPR006202">
    <property type="entry name" value="Neur_chan_lig-bd"/>
</dbReference>
<evidence type="ECO:0000256" key="1">
    <source>
        <dbReference type="ARBA" id="ARBA00022448"/>
    </source>
</evidence>
<evidence type="ECO:0000256" key="8">
    <source>
        <dbReference type="ARBA" id="ARBA00023136"/>
    </source>
</evidence>
<dbReference type="AlphaFoldDB" id="F7CKV8"/>
<evidence type="ECO:0000256" key="12">
    <source>
        <dbReference type="ARBA" id="ARBA00023214"/>
    </source>
</evidence>
<keyword evidence="14 17" id="KW-0407">Ion channel</keyword>
<feature type="transmembrane region" description="Helical" evidence="17">
    <location>
        <begin position="20"/>
        <end position="43"/>
    </location>
</feature>
<evidence type="ECO:0000256" key="17">
    <source>
        <dbReference type="RuleBase" id="RU000687"/>
    </source>
</evidence>
<reference evidence="20" key="2">
    <citation type="submission" date="2025-08" db="UniProtKB">
        <authorList>
            <consortium name="Ensembl"/>
        </authorList>
    </citation>
    <scope>IDENTIFICATION</scope>
    <source>
        <strain evidence="20">Glennie</strain>
    </source>
</reference>
<dbReference type="SUPFAM" id="SSF63712">
    <property type="entry name" value="Nicotinic receptor ligand binding domain-like"/>
    <property type="match status" value="1"/>
</dbReference>
<dbReference type="InterPro" id="IPR006201">
    <property type="entry name" value="Neur_channel"/>
</dbReference>
<dbReference type="GO" id="GO:0034707">
    <property type="term" value="C:chloride channel complex"/>
    <property type="evidence" value="ECO:0007669"/>
    <property type="project" value="UniProtKB-KW"/>
</dbReference>
<dbReference type="GO" id="GO:0022851">
    <property type="term" value="F:GABA-gated chloride ion channel activity"/>
    <property type="evidence" value="ECO:0000318"/>
    <property type="project" value="GO_Central"/>
</dbReference>
<dbReference type="GO" id="GO:0051932">
    <property type="term" value="P:synaptic transmission, GABAergic"/>
    <property type="evidence" value="ECO:0000318"/>
    <property type="project" value="GO_Central"/>
</dbReference>
<evidence type="ECO:0000256" key="15">
    <source>
        <dbReference type="ARBA" id="ARBA00034104"/>
    </source>
</evidence>
<evidence type="ECO:0000256" key="11">
    <source>
        <dbReference type="ARBA" id="ARBA00023180"/>
    </source>
</evidence>
<evidence type="ECO:0000256" key="7">
    <source>
        <dbReference type="ARBA" id="ARBA00023065"/>
    </source>
</evidence>
<dbReference type="Proteomes" id="UP000002279">
    <property type="component" value="Chromosome 18"/>
</dbReference>
<keyword evidence="13" id="KW-0628">Postsynaptic cell membrane</keyword>
<dbReference type="InterPro" id="IPR018000">
    <property type="entry name" value="Neurotransmitter_ion_chnl_CS"/>
</dbReference>
<dbReference type="GO" id="GO:1904862">
    <property type="term" value="P:inhibitory synapse assembly"/>
    <property type="evidence" value="ECO:0000318"/>
    <property type="project" value="GO_Central"/>
</dbReference>
<evidence type="ECO:0000256" key="10">
    <source>
        <dbReference type="ARBA" id="ARBA00023173"/>
    </source>
</evidence>
<evidence type="ECO:0000256" key="5">
    <source>
        <dbReference type="ARBA" id="ARBA00022989"/>
    </source>
</evidence>
<dbReference type="GO" id="GO:0045211">
    <property type="term" value="C:postsynaptic membrane"/>
    <property type="evidence" value="ECO:0007669"/>
    <property type="project" value="UniProtKB-SubCell"/>
</dbReference>
<name>F7CKV8_ORNAN</name>
<evidence type="ECO:0000256" key="2">
    <source>
        <dbReference type="ARBA" id="ARBA00022475"/>
    </source>
</evidence>
<dbReference type="SMR" id="F7CKV8"/>
<keyword evidence="6" id="KW-0770">Synapse</keyword>
<dbReference type="InterPro" id="IPR005437">
    <property type="entry name" value="GABRG-1/4"/>
</dbReference>
<dbReference type="InterPro" id="IPR036734">
    <property type="entry name" value="Neur_chan_lig-bd_sf"/>
</dbReference>
<evidence type="ECO:0000256" key="4">
    <source>
        <dbReference type="ARBA" id="ARBA00022729"/>
    </source>
</evidence>
<dbReference type="InterPro" id="IPR036719">
    <property type="entry name" value="Neuro-gated_channel_TM_sf"/>
</dbReference>
<accession>F7CKV8</accession>
<keyword evidence="9 16" id="KW-1015">Disulfide bond</keyword>
<feature type="transmembrane region" description="Helical" evidence="17">
    <location>
        <begin position="184"/>
        <end position="204"/>
    </location>
</feature>
<feature type="transmembrane region" description="Helical" evidence="17">
    <location>
        <begin position="246"/>
        <end position="268"/>
    </location>
</feature>
<proteinExistence type="inferred from homology"/>
<dbReference type="InterPro" id="IPR006029">
    <property type="entry name" value="Neurotrans-gated_channel_TM"/>
</dbReference>
<feature type="transmembrane region" description="Helical" evidence="17">
    <location>
        <begin position="216"/>
        <end position="239"/>
    </location>
</feature>
<keyword evidence="21" id="KW-1185">Reference proteome</keyword>
<dbReference type="SUPFAM" id="SSF90112">
    <property type="entry name" value="Neurotransmitter-gated ion-channel transmembrane pore"/>
    <property type="match status" value="1"/>
</dbReference>
<dbReference type="InterPro" id="IPR006028">
    <property type="entry name" value="GABAA/Glycine_rcpt"/>
</dbReference>
<sequence>MLLLTSSRSFRGAWSRENIVFLAYLLFYVSLLSFQEYQIDIFFAQTWTDSRLRFNSTMKILTLNSNMVGLIWIPDTIFRNSKTAEAHWITTPNQLLRIWNDGKILYTLRLTINAECQLQLHNFPMDEHSCPLIFSSCKYYPRKVIPAVRERQPQWCHSAPLVMCLKGPSCEEQTLESHWVDGGWALSVNFFSFSLSLVSFHLFLRCLSPSLSWLHFSTSLGAQTSITTVLTMTTLSTIARKSLPRVSYITAMDLFVTVCFLFVFAALMEYATLNYYSSCRRPNCTKKKKSNYSVLGMRPPPTVIALNNSMYWQELEDTCVYECLDGKDCQSFFCCYEECKSGSWRKGRVHIDILELDSYSRVFFPTSFLLFNLVYWVGYLYL</sequence>
<dbReference type="Ensembl" id="ENSOANT00000009258.4">
    <property type="protein sequence ID" value="ENSOANP00000009256.4"/>
    <property type="gene ID" value="ENSOANG00000005813.4"/>
</dbReference>
<feature type="domain" description="Neurotransmitter-gated ion-channel ligand-binding" evidence="18">
    <location>
        <begin position="35"/>
        <end position="150"/>
    </location>
</feature>
<dbReference type="GO" id="GO:1902476">
    <property type="term" value="P:chloride transmembrane transport"/>
    <property type="evidence" value="ECO:0000318"/>
    <property type="project" value="GO_Central"/>
</dbReference>
<feature type="disulfide bond" evidence="16">
    <location>
        <begin position="116"/>
        <end position="130"/>
    </location>
</feature>
<keyword evidence="12" id="KW-0868">Chloride</keyword>
<dbReference type="PRINTS" id="PR00253">
    <property type="entry name" value="GABAARECEPTR"/>
</dbReference>
<keyword evidence="5 17" id="KW-1133">Transmembrane helix</keyword>
<feature type="transmembrane region" description="Helical" evidence="17">
    <location>
        <begin position="362"/>
        <end position="381"/>
    </location>
</feature>
<dbReference type="HOGENOM" id="CLU_010920_2_0_1"/>
<keyword evidence="2" id="KW-1003">Cell membrane</keyword>
<dbReference type="Pfam" id="PF02932">
    <property type="entry name" value="Neur_chan_memb"/>
    <property type="match status" value="1"/>
</dbReference>
<dbReference type="PRINTS" id="PR01620">
    <property type="entry name" value="GABAARGAMMA"/>
</dbReference>
<evidence type="ECO:0000256" key="16">
    <source>
        <dbReference type="PIRSR" id="PIRSR605437-50"/>
    </source>
</evidence>
<dbReference type="PANTHER" id="PTHR18945">
    <property type="entry name" value="NEUROTRANSMITTER GATED ION CHANNEL"/>
    <property type="match status" value="1"/>
</dbReference>
<keyword evidence="11" id="KW-0325">Glycoprotein</keyword>
<protein>
    <submittedName>
        <fullName evidence="20">Gamma-aminobutyric acid type A receptor subunit gamma3</fullName>
    </submittedName>
</protein>
<dbReference type="GO" id="GO:1902711">
    <property type="term" value="C:GABA-A receptor complex"/>
    <property type="evidence" value="ECO:0000318"/>
    <property type="project" value="GO_Central"/>
</dbReference>
<evidence type="ECO:0000313" key="20">
    <source>
        <dbReference type="Ensembl" id="ENSOANP00000009256.4"/>
    </source>
</evidence>
<dbReference type="GeneTree" id="ENSGT00940000155607"/>
<evidence type="ECO:0000256" key="9">
    <source>
        <dbReference type="ARBA" id="ARBA00023157"/>
    </source>
</evidence>
<evidence type="ECO:0000256" key="13">
    <source>
        <dbReference type="ARBA" id="ARBA00023257"/>
    </source>
</evidence>
<keyword evidence="10" id="KW-0869">Chloride channel</keyword>
<comment type="similarity">
    <text evidence="17">Belongs to the ligand-gated ion channel (TC 1.A.9) family.</text>
</comment>
<dbReference type="InterPro" id="IPR038050">
    <property type="entry name" value="Neuro_actylchol_rec"/>
</dbReference>
<dbReference type="GO" id="GO:0007214">
    <property type="term" value="P:gamma-aminobutyric acid signaling pathway"/>
    <property type="evidence" value="ECO:0000318"/>
    <property type="project" value="GO_Central"/>
</dbReference>